<feature type="compositionally biased region" description="Low complexity" evidence="1">
    <location>
        <begin position="984"/>
        <end position="998"/>
    </location>
</feature>
<feature type="region of interest" description="Disordered" evidence="1">
    <location>
        <begin position="437"/>
        <end position="498"/>
    </location>
</feature>
<protein>
    <recommendedName>
        <fullName evidence="2">C2 domain-containing protein</fullName>
    </recommendedName>
</protein>
<feature type="domain" description="C2" evidence="2">
    <location>
        <begin position="182"/>
        <end position="310"/>
    </location>
</feature>
<sequence>MADNIKVINAGELLSGVKLTFAPASAQAANASARHTDVGHTGVSGAAGPTSPSGSPLEDVAASLAEQYAASDWLVPPGQPNDWRFMLPVCRAVLLGWYNPVETLPARLRLAEALGRAFGLDDDAVEQMVAESLLLNSAVATQLALQQLALAGGCFAVREADFPDDRAARAAYQAFRRDATCETEQLLRQQLGLPDFNGLLHVTVLGGEGLRAKGRSGKALHPYVSVWLADGKSGSRRGEKQLSDVAADTDSPVWEQTLSPWVVSQPDMELVLQVRTATERGKPSRSDTLLGKAGVRLEGLVPGLSQRLTLPIYGHKGEFINPRGAKAGGGTGAAAPTGAKKGGGGFLCGCFGGGGSAAAEAQAEAEAAQAAAEAEAAAAAAAAGGRQGSVEQLDDEAGGRVVFDPASAQVSGNQEREERGRITLLLRFLPELRERPRGALAPSGMAAAGGAGGSSRHVRAPSIGQADRLPSIPRGSITTPDTGHSLSPMTSPRRAQASDAATAAAAACNATAAAAASAVTAAASGDPVATAEKLGSALSEVAGQLGRTLKQLRSSLPPGVKLIRRLDSRPLDPAVLLDPAADFHATFRKLAAALQALARQGGGELARVPNPGIPLTALGPLGASLEDGGLEAPLTAFLSGGSSGLGPLPGPCLALLLLFAKLHRVRPATQHLALLLALLGGSGGWRPSSRAYLALVKQLWQDALMWNRSGALTVCEAEGLNGVMAMFLQRAVPLLADHYNQLQGEPGQVVPCLALLMEMTGWALTWDPTRPPPYRPLAEHLIRAAGARAAATAASLRPAHETLSSDVVAVAVAAEQQAADLERDLALQAAVPGLRGLAATAARRRYDVLSDCLETLFMYRPGSTGAASAALLQLEERVTALHVLLLRHQLAAAPKQSAPANAAAPSGGNPGSRKALAVRTAGGMAAADDDDSDVSPMSLSPSSATASAAEAAQRAAGRKVAATLHAGKGSKKPVGRPARQQIPAAGVGKAAAVATKAAFGKRQDESDEEEDSDGEGADEELHAGLLLSGGIMEPLQLFDLEAAMTEALAQWAETGGEDLKRQLLRLLEKDPLWPPPAAAGTAGPAAAAAGGAAGAGGVAATGKSVLTPGTAGAAKGSKAGKALAASGASSSALELFRILEVYVDVSLERALGGGEQRPARAGPVITSAVVAVVRSYLHHVMSSWEEILACRALPDPSAAPAGHRHARTISDRFMNQQAGVPAGSPLGQLLSGPSASAAAGFSQVPSLAMPGGAGAMAGLPPPTLLVPQFGVLGGAVGPSGQVGLGAPNAAAGLGPSPLKGRGGHHRRAATTTDNDLFSAGVFSTAGHAAAAAVGTGKPGQAGHAATGAGAPAASAALALPPAVLLALAAEPGLVACEALVTVRNTLAAVAEQVEGLQESLAVLGPRKALMPTQAQSFEAASGRPAAPPAYLSRARVDLDHALSAATRHCIASYRAAIRPGIMCGLTAAFDKKGGAAPSAKALESLLSKLHDELVCLADGLRRPSVAGGLMLGAWQAAVGCVSALALHQVPGWRPLAEVEADLLREFLISLQDLFGEVVDEVLRPRARQEAAERPERPQPIRASNSRQQLQNGSSVHGGDKAEGAGVTIIPAELADADARAAGTAYTSSLLQCVAAATEDLCDMYNAQVSCLQQLDDTVDEDVGPLRHQVTLLDILRMLRQRRRSDPAAQTFVTEKLRLAASSAAQVVFGLRASERLVASTACSLLVPPVGATGAPAAAAASLALVSTAVPGATNSSSSSAAAASAVASRDGLLYLTPRVLGYSTLLAGDLRGGADITFKLRLKDVKDVLRGDSSDCLVITTTDGDVYHFGGFAPTERERVWGLLHGAPAVGPNLTAGTSASLSLTSTPPALSAISAGIRAATGSSQPSPRDSGNGTPVGAAASGAGAARALDTATPKHHGLPKPPRAMAPSANVGRNVRAAHLAAEAEAAVAASTAAGAGAVAPTMSAPGTTALSSLLSGTAARSVAALIPGAATAHGDATSSAAGAAVTGGGGSRAGALAGAPAAGANSIQGPVESGALPLLSTPCHLVSVLRNKDGMLHLYAGRLDFVCAADPPLSRSLPLSAINNVSQRPGGWGGGSVLVLTVEGEKASLVFGGMGDALLATLKQNISELCFANG</sequence>
<evidence type="ECO:0000313" key="4">
    <source>
        <dbReference type="Proteomes" id="UP000006906"/>
    </source>
</evidence>
<dbReference type="PANTHER" id="PTHR46980:SF2">
    <property type="entry name" value="TRICALBIN-1-RELATED"/>
    <property type="match status" value="1"/>
</dbReference>
<feature type="compositionally biased region" description="Basic and acidic residues" evidence="1">
    <location>
        <begin position="1565"/>
        <end position="1578"/>
    </location>
</feature>
<dbReference type="SUPFAM" id="SSF49562">
    <property type="entry name" value="C2 domain (Calcium/lipid-binding domain, CaLB)"/>
    <property type="match status" value="1"/>
</dbReference>
<feature type="region of interest" description="Disordered" evidence="1">
    <location>
        <begin position="1879"/>
        <end position="1929"/>
    </location>
</feature>
<dbReference type="EMBL" id="CM008974">
    <property type="protein sequence ID" value="PNW73508.1"/>
    <property type="molecule type" value="Genomic_DNA"/>
</dbReference>
<dbReference type="PANTHER" id="PTHR46980">
    <property type="entry name" value="TRICALBIN-1-RELATED"/>
    <property type="match status" value="1"/>
</dbReference>
<organism evidence="3 4">
    <name type="scientific">Chlamydomonas reinhardtii</name>
    <name type="common">Chlamydomonas smithii</name>
    <dbReference type="NCBI Taxonomy" id="3055"/>
    <lineage>
        <taxon>Eukaryota</taxon>
        <taxon>Viridiplantae</taxon>
        <taxon>Chlorophyta</taxon>
        <taxon>core chlorophytes</taxon>
        <taxon>Chlorophyceae</taxon>
        <taxon>CS clade</taxon>
        <taxon>Chlamydomonadales</taxon>
        <taxon>Chlamydomonadaceae</taxon>
        <taxon>Chlamydomonas</taxon>
    </lineage>
</organism>
<evidence type="ECO:0000259" key="2">
    <source>
        <dbReference type="PROSITE" id="PS50004"/>
    </source>
</evidence>
<dbReference type="GO" id="GO:0035621">
    <property type="term" value="P:ER to Golgi ceramide transport"/>
    <property type="evidence" value="ECO:0000318"/>
    <property type="project" value="GO_Central"/>
</dbReference>
<feature type="region of interest" description="Disordered" evidence="1">
    <location>
        <begin position="32"/>
        <end position="57"/>
    </location>
</feature>
<dbReference type="Proteomes" id="UP000006906">
    <property type="component" value="Chromosome 13"/>
</dbReference>
<proteinExistence type="predicted"/>
<dbReference type="GeneID" id="5718976"/>
<dbReference type="SMART" id="SM00239">
    <property type="entry name" value="C2"/>
    <property type="match status" value="1"/>
</dbReference>
<feature type="compositionally biased region" description="Low complexity" evidence="1">
    <location>
        <begin position="43"/>
        <end position="56"/>
    </location>
</feature>
<dbReference type="KEGG" id="cre:CHLRE_13g561800v5"/>
<gene>
    <name evidence="3" type="ORF">CHLRE_13g561800v5</name>
</gene>
<feature type="compositionally biased region" description="Low complexity" evidence="1">
    <location>
        <begin position="1899"/>
        <end position="1910"/>
    </location>
</feature>
<keyword evidence="4" id="KW-1185">Reference proteome</keyword>
<dbReference type="InParanoid" id="A0A2K3CYZ8"/>
<dbReference type="Pfam" id="PF00168">
    <property type="entry name" value="C2"/>
    <property type="match status" value="1"/>
</dbReference>
<feature type="region of interest" description="Disordered" evidence="1">
    <location>
        <begin position="895"/>
        <end position="1017"/>
    </location>
</feature>
<name>A0A2K3CYZ8_CHLRE</name>
<accession>A0A2K3CYZ8</accession>
<dbReference type="RefSeq" id="XP_042917159.1">
    <property type="nucleotide sequence ID" value="XM_043069184.1"/>
</dbReference>
<dbReference type="InterPro" id="IPR035892">
    <property type="entry name" value="C2_domain_sf"/>
</dbReference>
<dbReference type="Gramene" id="PNW73508">
    <property type="protein sequence ID" value="PNW73508"/>
    <property type="gene ID" value="CHLRE_13g561800v5"/>
</dbReference>
<feature type="compositionally biased region" description="Acidic residues" evidence="1">
    <location>
        <begin position="1005"/>
        <end position="1017"/>
    </location>
</feature>
<dbReference type="InterPro" id="IPR052455">
    <property type="entry name" value="Tricalbin_domain"/>
</dbReference>
<feature type="region of interest" description="Disordered" evidence="1">
    <location>
        <begin position="1565"/>
        <end position="1601"/>
    </location>
</feature>
<feature type="compositionally biased region" description="Polar residues" evidence="1">
    <location>
        <begin position="1882"/>
        <end position="1895"/>
    </location>
</feature>
<reference evidence="3 4" key="1">
    <citation type="journal article" date="2007" name="Science">
        <title>The Chlamydomonas genome reveals the evolution of key animal and plant functions.</title>
        <authorList>
            <person name="Merchant S.S."/>
            <person name="Prochnik S.E."/>
            <person name="Vallon O."/>
            <person name="Harris E.H."/>
            <person name="Karpowicz S.J."/>
            <person name="Witman G.B."/>
            <person name="Terry A."/>
            <person name="Salamov A."/>
            <person name="Fritz-Laylin L.K."/>
            <person name="Marechal-Drouard L."/>
            <person name="Marshall W.F."/>
            <person name="Qu L.H."/>
            <person name="Nelson D.R."/>
            <person name="Sanderfoot A.A."/>
            <person name="Spalding M.H."/>
            <person name="Kapitonov V.V."/>
            <person name="Ren Q."/>
            <person name="Ferris P."/>
            <person name="Lindquist E."/>
            <person name="Shapiro H."/>
            <person name="Lucas S.M."/>
            <person name="Grimwood J."/>
            <person name="Schmutz J."/>
            <person name="Cardol P."/>
            <person name="Cerutti H."/>
            <person name="Chanfreau G."/>
            <person name="Chen C.L."/>
            <person name="Cognat V."/>
            <person name="Croft M.T."/>
            <person name="Dent R."/>
            <person name="Dutcher S."/>
            <person name="Fernandez E."/>
            <person name="Fukuzawa H."/>
            <person name="Gonzalez-Ballester D."/>
            <person name="Gonzalez-Halphen D."/>
            <person name="Hallmann A."/>
            <person name="Hanikenne M."/>
            <person name="Hippler M."/>
            <person name="Inwood W."/>
            <person name="Jabbari K."/>
            <person name="Kalanon M."/>
            <person name="Kuras R."/>
            <person name="Lefebvre P.A."/>
            <person name="Lemaire S.D."/>
            <person name="Lobanov A.V."/>
            <person name="Lohr M."/>
            <person name="Manuell A."/>
            <person name="Meier I."/>
            <person name="Mets L."/>
            <person name="Mittag M."/>
            <person name="Mittelmeier T."/>
            <person name="Moroney J.V."/>
            <person name="Moseley J."/>
            <person name="Napoli C."/>
            <person name="Nedelcu A.M."/>
            <person name="Niyogi K."/>
            <person name="Novoselov S.V."/>
            <person name="Paulsen I.T."/>
            <person name="Pazour G."/>
            <person name="Purton S."/>
            <person name="Ral J.P."/>
            <person name="Riano-Pachon D.M."/>
            <person name="Riekhof W."/>
            <person name="Rymarquis L."/>
            <person name="Schroda M."/>
            <person name="Stern D."/>
            <person name="Umen J."/>
            <person name="Willows R."/>
            <person name="Wilson N."/>
            <person name="Zimmer S.L."/>
            <person name="Allmer J."/>
            <person name="Balk J."/>
            <person name="Bisova K."/>
            <person name="Chen C.J."/>
            <person name="Elias M."/>
            <person name="Gendler K."/>
            <person name="Hauser C."/>
            <person name="Lamb M.R."/>
            <person name="Ledford H."/>
            <person name="Long J.C."/>
            <person name="Minagawa J."/>
            <person name="Page M.D."/>
            <person name="Pan J."/>
            <person name="Pootakham W."/>
            <person name="Roje S."/>
            <person name="Rose A."/>
            <person name="Stahlberg E."/>
            <person name="Terauchi A.M."/>
            <person name="Yang P."/>
            <person name="Ball S."/>
            <person name="Bowler C."/>
            <person name="Dieckmann C.L."/>
            <person name="Gladyshev V.N."/>
            <person name="Green P."/>
            <person name="Jorgensen R."/>
            <person name="Mayfield S."/>
            <person name="Mueller-Roeber B."/>
            <person name="Rajamani S."/>
            <person name="Sayre R.T."/>
            <person name="Brokstein P."/>
            <person name="Dubchak I."/>
            <person name="Goodstein D."/>
            <person name="Hornick L."/>
            <person name="Huang Y.W."/>
            <person name="Jhaveri J."/>
            <person name="Luo Y."/>
            <person name="Martinez D."/>
            <person name="Ngau W.C."/>
            <person name="Otillar B."/>
            <person name="Poliakov A."/>
            <person name="Porter A."/>
            <person name="Szajkowski L."/>
            <person name="Werner G."/>
            <person name="Zhou K."/>
            <person name="Grigoriev I.V."/>
            <person name="Rokhsar D.S."/>
            <person name="Grossman A.R."/>
        </authorList>
    </citation>
    <scope>NUCLEOTIDE SEQUENCE [LARGE SCALE GENOMIC DNA]</scope>
    <source>
        <strain evidence="4">CC-503</strain>
    </source>
</reference>
<dbReference type="CDD" id="cd00030">
    <property type="entry name" value="C2"/>
    <property type="match status" value="1"/>
</dbReference>
<dbReference type="GO" id="GO:0090158">
    <property type="term" value="P:endoplasmic reticulum membrane organization"/>
    <property type="evidence" value="ECO:0000318"/>
    <property type="project" value="GO_Central"/>
</dbReference>
<evidence type="ECO:0000256" key="1">
    <source>
        <dbReference type="SAM" id="MobiDB-lite"/>
    </source>
</evidence>
<feature type="compositionally biased region" description="Low complexity" evidence="1">
    <location>
        <begin position="934"/>
        <end position="962"/>
    </location>
</feature>
<dbReference type="GO" id="GO:0008289">
    <property type="term" value="F:lipid binding"/>
    <property type="evidence" value="ECO:0000318"/>
    <property type="project" value="GO_Central"/>
</dbReference>
<feature type="compositionally biased region" description="Low complexity" evidence="1">
    <location>
        <begin position="895"/>
        <end position="907"/>
    </location>
</feature>
<dbReference type="InterPro" id="IPR000008">
    <property type="entry name" value="C2_dom"/>
</dbReference>
<dbReference type="ExpressionAtlas" id="A0A2K3CYZ8">
    <property type="expression patterns" value="baseline"/>
</dbReference>
<dbReference type="Gene3D" id="2.60.40.150">
    <property type="entry name" value="C2 domain"/>
    <property type="match status" value="1"/>
</dbReference>
<evidence type="ECO:0000313" key="3">
    <source>
        <dbReference type="EMBL" id="PNW73508.1"/>
    </source>
</evidence>
<feature type="compositionally biased region" description="Polar residues" evidence="1">
    <location>
        <begin position="476"/>
        <end position="490"/>
    </location>
</feature>
<feature type="compositionally biased region" description="Polar residues" evidence="1">
    <location>
        <begin position="1583"/>
        <end position="1594"/>
    </location>
</feature>
<dbReference type="GO" id="GO:0005886">
    <property type="term" value="C:plasma membrane"/>
    <property type="evidence" value="ECO:0000318"/>
    <property type="project" value="GO_Central"/>
</dbReference>
<dbReference type="OrthoDB" id="551257at2759"/>
<dbReference type="PROSITE" id="PS50004">
    <property type="entry name" value="C2"/>
    <property type="match status" value="1"/>
</dbReference>
<dbReference type="GO" id="GO:0005783">
    <property type="term" value="C:endoplasmic reticulum"/>
    <property type="evidence" value="ECO:0000318"/>
    <property type="project" value="GO_Central"/>
</dbReference>